<dbReference type="SMART" id="SM00473">
    <property type="entry name" value="PAN_AP"/>
    <property type="match status" value="2"/>
</dbReference>
<proteinExistence type="predicted"/>
<comment type="caution">
    <text evidence="3">The sequence shown here is derived from an EMBL/GenBank/DDBJ whole genome shotgun (WGS) entry which is preliminary data.</text>
</comment>
<feature type="signal peptide" evidence="1">
    <location>
        <begin position="1"/>
        <end position="20"/>
    </location>
</feature>
<feature type="domain" description="Apple" evidence="2">
    <location>
        <begin position="406"/>
        <end position="485"/>
    </location>
</feature>
<name>A0A8H4JXU3_9HYPO</name>
<accession>A0A8H4JXU3</accession>
<dbReference type="Proteomes" id="UP000536711">
    <property type="component" value="Unassembled WGS sequence"/>
</dbReference>
<dbReference type="Gene3D" id="3.50.4.10">
    <property type="entry name" value="Hepatocyte Growth Factor"/>
    <property type="match status" value="2"/>
</dbReference>
<feature type="chain" id="PRO_5034508598" description="Apple domain-containing protein" evidence="1">
    <location>
        <begin position="21"/>
        <end position="517"/>
    </location>
</feature>
<gene>
    <name evidence="3" type="ORF">FACUT_4360</name>
</gene>
<keyword evidence="4" id="KW-1185">Reference proteome</keyword>
<keyword evidence="1" id="KW-0732">Signal</keyword>
<organism evidence="3 4">
    <name type="scientific">Fusarium acutatum</name>
    <dbReference type="NCBI Taxonomy" id="78861"/>
    <lineage>
        <taxon>Eukaryota</taxon>
        <taxon>Fungi</taxon>
        <taxon>Dikarya</taxon>
        <taxon>Ascomycota</taxon>
        <taxon>Pezizomycotina</taxon>
        <taxon>Sordariomycetes</taxon>
        <taxon>Hypocreomycetidae</taxon>
        <taxon>Hypocreales</taxon>
        <taxon>Nectriaceae</taxon>
        <taxon>Fusarium</taxon>
        <taxon>Fusarium fujikuroi species complex</taxon>
    </lineage>
</organism>
<dbReference type="InterPro" id="IPR003609">
    <property type="entry name" value="Pan_app"/>
</dbReference>
<dbReference type="SUPFAM" id="SSF57414">
    <property type="entry name" value="Hairpin loop containing domain-like"/>
    <property type="match status" value="2"/>
</dbReference>
<dbReference type="AlphaFoldDB" id="A0A8H4JXU3"/>
<protein>
    <recommendedName>
        <fullName evidence="2">Apple domain-containing protein</fullName>
    </recommendedName>
</protein>
<evidence type="ECO:0000313" key="3">
    <source>
        <dbReference type="EMBL" id="KAF4439123.1"/>
    </source>
</evidence>
<sequence>MRPQATLCALWASLIPLCSGINISPTAKGGLALAQILFGNSRDIYSASSGYTGDPSAIRSFTDGPFGMGSGVIISTGSLTSQPMTPGAICPSSYPTDLYDAYTQSYCGPDSYNGANYLLNVVLTKATTFVIDMANSTSSADKVLILVNGVNIAKDETGTPLDSSSKYLSEPWGIPSPNSDTAFAWTSPPLRFSVRPSTPSIELKMAVCDLHDGYGDTAVMLKIRPCNDCDQSFKVDYDTTSVVSTTTYEATSVVTQAASGTVRGTISVIIRSFYYIRIFSNIDFTCYFNLSRCYLISTNNDVSSIGPSDSQFEVTCNSYSTGGNQIGSTHEVTGITPCIDLCAATSSCKAAMFDRSQSWCYLLDGSDGPAANNLYDMATLLSSTSSTAITSSPTTTTSAASAPTACDQLDNPSYIDGVQFSIFCGKQATGGNAVDYSSQLHSLTECMTFCADTLACRAVTFDTSFNECYLTFHNYIIVDYVNYSTTRTAVLQSDGRQYLYWPSREQVYFQLRYFLDW</sequence>
<dbReference type="EMBL" id="JAADJF010000097">
    <property type="protein sequence ID" value="KAF4439123.1"/>
    <property type="molecule type" value="Genomic_DNA"/>
</dbReference>
<dbReference type="OrthoDB" id="2019572at2759"/>
<evidence type="ECO:0000313" key="4">
    <source>
        <dbReference type="Proteomes" id="UP000536711"/>
    </source>
</evidence>
<evidence type="ECO:0000259" key="2">
    <source>
        <dbReference type="PROSITE" id="PS50948"/>
    </source>
</evidence>
<reference evidence="3 4" key="1">
    <citation type="submission" date="2020-01" db="EMBL/GenBank/DDBJ databases">
        <title>Identification and distribution of gene clusters putatively required for synthesis of sphingolipid metabolism inhibitors in phylogenetically diverse species of the filamentous fungus Fusarium.</title>
        <authorList>
            <person name="Kim H.-S."/>
            <person name="Busman M."/>
            <person name="Brown D.W."/>
            <person name="Divon H."/>
            <person name="Uhlig S."/>
            <person name="Proctor R.H."/>
        </authorList>
    </citation>
    <scope>NUCLEOTIDE SEQUENCE [LARGE SCALE GENOMIC DNA]</scope>
    <source>
        <strain evidence="3 4">NRRL 13308</strain>
    </source>
</reference>
<evidence type="ECO:0000256" key="1">
    <source>
        <dbReference type="SAM" id="SignalP"/>
    </source>
</evidence>
<dbReference type="PROSITE" id="PS50948">
    <property type="entry name" value="PAN"/>
    <property type="match status" value="1"/>
</dbReference>
<dbReference type="Pfam" id="PF00024">
    <property type="entry name" value="PAN_1"/>
    <property type="match status" value="2"/>
</dbReference>